<dbReference type="Proteomes" id="UP000485621">
    <property type="component" value="Unassembled WGS sequence"/>
</dbReference>
<sequence>MINYTSIISSTISGRKTQVQKPCNSFIWWYRKSVRIHCYILSKNIYFIVTFTNSYSSRSIFNYIAIYKRKHSIKLCLRLILQINQSITCFCSSQVYCYVVIKLISNQKMKFCIPSIYCIRKNYIKKCK</sequence>
<accession>A0A1V5ZMF0</accession>
<organism evidence="1">
    <name type="scientific">candidate division CPR1 bacterium ADurb.Bin160</name>
    <dbReference type="NCBI Taxonomy" id="1852826"/>
    <lineage>
        <taxon>Bacteria</taxon>
        <taxon>candidate division CPR1</taxon>
    </lineage>
</organism>
<proteinExistence type="predicted"/>
<evidence type="ECO:0000313" key="1">
    <source>
        <dbReference type="EMBL" id="OQB41413.1"/>
    </source>
</evidence>
<protein>
    <submittedName>
        <fullName evidence="1">Uncharacterized protein</fullName>
    </submittedName>
</protein>
<name>A0A1V5ZMF0_9BACT</name>
<reference evidence="1" key="1">
    <citation type="submission" date="2017-02" db="EMBL/GenBank/DDBJ databases">
        <title>Delving into the versatile metabolic prowess of the omnipresent phylum Bacteroidetes.</title>
        <authorList>
            <person name="Nobu M.K."/>
            <person name="Mei R."/>
            <person name="Narihiro T."/>
            <person name="Kuroda K."/>
            <person name="Liu W.-T."/>
        </authorList>
    </citation>
    <scope>NUCLEOTIDE SEQUENCE</scope>
    <source>
        <strain evidence="1">ADurb.Bin160</strain>
    </source>
</reference>
<comment type="caution">
    <text evidence="1">The sequence shown here is derived from an EMBL/GenBank/DDBJ whole genome shotgun (WGS) entry which is preliminary data.</text>
</comment>
<dbReference type="EMBL" id="MWDB01000017">
    <property type="protein sequence ID" value="OQB41413.1"/>
    <property type="molecule type" value="Genomic_DNA"/>
</dbReference>
<gene>
    <name evidence="1" type="ORF">BWY04_00831</name>
</gene>
<dbReference type="AlphaFoldDB" id="A0A1V5ZMF0"/>